<name>A0A9J5YFZ2_SOLCO</name>
<accession>A0A9J5YFZ2</accession>
<protein>
    <submittedName>
        <fullName evidence="1">Uncharacterized protein</fullName>
    </submittedName>
</protein>
<keyword evidence="2" id="KW-1185">Reference proteome</keyword>
<evidence type="ECO:0000313" key="1">
    <source>
        <dbReference type="EMBL" id="KAG5599186.1"/>
    </source>
</evidence>
<reference evidence="1 2" key="1">
    <citation type="submission" date="2020-09" db="EMBL/GenBank/DDBJ databases">
        <title>De no assembly of potato wild relative species, Solanum commersonii.</title>
        <authorList>
            <person name="Cho K."/>
        </authorList>
    </citation>
    <scope>NUCLEOTIDE SEQUENCE [LARGE SCALE GENOMIC DNA]</scope>
    <source>
        <strain evidence="1">LZ3.2</strain>
        <tissue evidence="1">Leaf</tissue>
    </source>
</reference>
<sequence>MAKLAWERKDAMISQKRAEEAQARSKRKKAADPRAIMISSYKTSNDDSIFAYLSPIVEDLTILCHEKSDLEKPHGFLDPNLGVNDQVFPEIYSLKD</sequence>
<comment type="caution">
    <text evidence="1">The sequence shown here is derived from an EMBL/GenBank/DDBJ whole genome shotgun (WGS) entry which is preliminary data.</text>
</comment>
<feature type="non-terminal residue" evidence="1">
    <location>
        <position position="1"/>
    </location>
</feature>
<dbReference type="AlphaFoldDB" id="A0A9J5YFZ2"/>
<dbReference type="EMBL" id="JACXVP010000006">
    <property type="protein sequence ID" value="KAG5599186.1"/>
    <property type="molecule type" value="Genomic_DNA"/>
</dbReference>
<gene>
    <name evidence="1" type="ORF">H5410_030556</name>
</gene>
<organism evidence="1 2">
    <name type="scientific">Solanum commersonii</name>
    <name type="common">Commerson's wild potato</name>
    <name type="synonym">Commerson's nightshade</name>
    <dbReference type="NCBI Taxonomy" id="4109"/>
    <lineage>
        <taxon>Eukaryota</taxon>
        <taxon>Viridiplantae</taxon>
        <taxon>Streptophyta</taxon>
        <taxon>Embryophyta</taxon>
        <taxon>Tracheophyta</taxon>
        <taxon>Spermatophyta</taxon>
        <taxon>Magnoliopsida</taxon>
        <taxon>eudicotyledons</taxon>
        <taxon>Gunneridae</taxon>
        <taxon>Pentapetalae</taxon>
        <taxon>asterids</taxon>
        <taxon>lamiids</taxon>
        <taxon>Solanales</taxon>
        <taxon>Solanaceae</taxon>
        <taxon>Solanoideae</taxon>
        <taxon>Solaneae</taxon>
        <taxon>Solanum</taxon>
    </lineage>
</organism>
<dbReference type="Proteomes" id="UP000824120">
    <property type="component" value="Chromosome 6"/>
</dbReference>
<evidence type="ECO:0000313" key="2">
    <source>
        <dbReference type="Proteomes" id="UP000824120"/>
    </source>
</evidence>
<proteinExistence type="predicted"/>